<dbReference type="SUPFAM" id="SSF55347">
    <property type="entry name" value="Glyceraldehyde-3-phosphate dehydrogenase-like, C-terminal domain"/>
    <property type="match status" value="1"/>
</dbReference>
<evidence type="ECO:0000313" key="5">
    <source>
        <dbReference type="Proteomes" id="UP000032483"/>
    </source>
</evidence>
<proteinExistence type="inferred from homology"/>
<gene>
    <name evidence="4" type="ORF">TQ39_11170</name>
</gene>
<comment type="caution">
    <text evidence="4">The sequence shown here is derived from an EMBL/GenBank/DDBJ whole genome shotgun (WGS) entry which is preliminary data.</text>
</comment>
<sequence>MDKPVTFAICGLGIRGLEAYAAFQKQHPEKMKITAGADPDPDRRAALQANYGVPSGSCFATGEELLAQPRLADVMIIATQDRQHVAQALAALDKGYHLVLEKPISPLLDECLALQKKAHEANRVVVVCHVLRYTKFYGTLYELLRGGAIGRIESLDAVENVAYWHYAHSYVRGNWRRAEESSPMILAKSCHDMDIIRWLMGVPCESVSSYGSLDWFRAENAPDGSADRCLSGCACKEGCPYDAEKIYIFNDKSGIRSGNDEWPCSVLVNKPTEEKLYDALRTGPYGRCVYRCDNDVVDHQVVSMRFAGGATATFTMSAFTAKCYRSIKVMGTMGEIEGDMDANVLYLRKFGQPEQVLDLGTIPDRFAGHGGGDALMMDYVCELIAAGGAEGLTSVDASVESHVMALAAEHSRTHGGSAVELAEFTEK</sequence>
<dbReference type="GeneID" id="42857142"/>
<dbReference type="AlphaFoldDB" id="A0A0D8IYM3"/>
<name>A0A0D8IYM3_9FIRM</name>
<comment type="similarity">
    <text evidence="1">Belongs to the Gfo/Idh/MocA family.</text>
</comment>
<protein>
    <submittedName>
        <fullName evidence="4">Oxidoreductase</fullName>
    </submittedName>
</protein>
<reference evidence="4" key="1">
    <citation type="submission" date="2015-02" db="EMBL/GenBank/DDBJ databases">
        <title>A novel member of the family Ruminococcaceae isolated from human feces.</title>
        <authorList>
            <person name="Shkoporov A.N."/>
            <person name="Chaplin A.V."/>
            <person name="Motuzova O.V."/>
            <person name="Kafarskaia L.I."/>
            <person name="Khokhlova E.V."/>
            <person name="Efimov B.A."/>
        </authorList>
    </citation>
    <scope>NUCLEOTIDE SEQUENCE [LARGE SCALE GENOMIC DNA]</scope>
    <source>
        <strain evidence="4">585-1</strain>
    </source>
</reference>
<dbReference type="InterPro" id="IPR004104">
    <property type="entry name" value="Gfo/Idh/MocA-like_OxRdtase_C"/>
</dbReference>
<dbReference type="Proteomes" id="UP000032483">
    <property type="component" value="Unassembled WGS sequence"/>
</dbReference>
<dbReference type="Gene3D" id="3.30.360.10">
    <property type="entry name" value="Dihydrodipicolinate Reductase, domain 2"/>
    <property type="match status" value="1"/>
</dbReference>
<feature type="domain" description="Gfo/Idh/MocA-like oxidoreductase C-terminal" evidence="3">
    <location>
        <begin position="142"/>
        <end position="416"/>
    </location>
</feature>
<dbReference type="EMBL" id="JXXK01000015">
    <property type="protein sequence ID" value="KJF39604.1"/>
    <property type="molecule type" value="Genomic_DNA"/>
</dbReference>
<evidence type="ECO:0000259" key="2">
    <source>
        <dbReference type="Pfam" id="PF01408"/>
    </source>
</evidence>
<evidence type="ECO:0000259" key="3">
    <source>
        <dbReference type="Pfam" id="PF02894"/>
    </source>
</evidence>
<dbReference type="Pfam" id="PF02894">
    <property type="entry name" value="GFO_IDH_MocA_C"/>
    <property type="match status" value="1"/>
</dbReference>
<evidence type="ECO:0000256" key="1">
    <source>
        <dbReference type="ARBA" id="ARBA00010928"/>
    </source>
</evidence>
<dbReference type="Gene3D" id="3.40.50.720">
    <property type="entry name" value="NAD(P)-binding Rossmann-like Domain"/>
    <property type="match status" value="1"/>
</dbReference>
<evidence type="ECO:0000313" key="4">
    <source>
        <dbReference type="EMBL" id="KJF39604.1"/>
    </source>
</evidence>
<dbReference type="Pfam" id="PF01408">
    <property type="entry name" value="GFO_IDH_MocA"/>
    <property type="match status" value="1"/>
</dbReference>
<dbReference type="InterPro" id="IPR051450">
    <property type="entry name" value="Gfo/Idh/MocA_Oxidoreductases"/>
</dbReference>
<dbReference type="PATRIC" id="fig|1550024.3.peg.2545"/>
<dbReference type="RefSeq" id="WP_050005565.1">
    <property type="nucleotide sequence ID" value="NZ_DAWBJP010000008.1"/>
</dbReference>
<dbReference type="SUPFAM" id="SSF51735">
    <property type="entry name" value="NAD(P)-binding Rossmann-fold domains"/>
    <property type="match status" value="1"/>
</dbReference>
<organism evidence="4 5">
    <name type="scientific">Ruthenibacterium lactatiformans</name>
    <dbReference type="NCBI Taxonomy" id="1550024"/>
    <lineage>
        <taxon>Bacteria</taxon>
        <taxon>Bacillati</taxon>
        <taxon>Bacillota</taxon>
        <taxon>Clostridia</taxon>
        <taxon>Eubacteriales</taxon>
        <taxon>Oscillospiraceae</taxon>
        <taxon>Ruthenibacterium</taxon>
    </lineage>
</organism>
<dbReference type="PANTHER" id="PTHR43377">
    <property type="entry name" value="BILIVERDIN REDUCTASE A"/>
    <property type="match status" value="1"/>
</dbReference>
<feature type="domain" description="Gfo/Idh/MocA-like oxidoreductase N-terminal" evidence="2">
    <location>
        <begin position="6"/>
        <end position="128"/>
    </location>
</feature>
<dbReference type="InterPro" id="IPR000683">
    <property type="entry name" value="Gfo/Idh/MocA-like_OxRdtase_N"/>
</dbReference>
<dbReference type="PANTHER" id="PTHR43377:SF2">
    <property type="entry name" value="BINDING ROSSMANN FOLD OXIDOREDUCTASE, PUTATIVE (AFU_ORTHOLOGUE AFUA_4G00560)-RELATED"/>
    <property type="match status" value="1"/>
</dbReference>
<accession>A0A0D8IYM3</accession>
<dbReference type="GO" id="GO:0000166">
    <property type="term" value="F:nucleotide binding"/>
    <property type="evidence" value="ECO:0007669"/>
    <property type="project" value="InterPro"/>
</dbReference>
<keyword evidence="5" id="KW-1185">Reference proteome</keyword>
<dbReference type="InterPro" id="IPR036291">
    <property type="entry name" value="NAD(P)-bd_dom_sf"/>
</dbReference>